<evidence type="ECO:0000256" key="1">
    <source>
        <dbReference type="SAM" id="Phobius"/>
    </source>
</evidence>
<evidence type="ECO:0000259" key="2">
    <source>
        <dbReference type="Pfam" id="PF08325"/>
    </source>
</evidence>
<dbReference type="AlphaFoldDB" id="A0A6C0LYK5"/>
<name>A0A6C0LYK5_9ZZZZ</name>
<organism evidence="3">
    <name type="scientific">viral metagenome</name>
    <dbReference type="NCBI Taxonomy" id="1070528"/>
    <lineage>
        <taxon>unclassified sequences</taxon>
        <taxon>metagenomes</taxon>
        <taxon>organismal metagenomes</taxon>
    </lineage>
</organism>
<keyword evidence="1" id="KW-0472">Membrane</keyword>
<sequence length="193" mass="22543">MSEFITIIVATIIIIALFMHYESKYSELTYVISTVDKEEYLVRNRKDKNKAADLLASIKKKLLKLVELCEKNHSDDKRVHRLVDKFKPEKISESLSSSKHTSYSVNKGEKIVFCIRTKDERQKLIKINTMMFVAIHELAHVMTLSIGHTDEFWENMRFLLKVAIKNGIYKKQNFQKKPEPYCGTTITDTPLRE</sequence>
<dbReference type="EMBL" id="MN740583">
    <property type="protein sequence ID" value="QHU35115.1"/>
    <property type="molecule type" value="Genomic_DNA"/>
</dbReference>
<keyword evidence="1" id="KW-0812">Transmembrane</keyword>
<keyword evidence="1" id="KW-1133">Transmembrane helix</keyword>
<dbReference type="InterPro" id="IPR013536">
    <property type="entry name" value="WLM_dom"/>
</dbReference>
<feature type="transmembrane region" description="Helical" evidence="1">
    <location>
        <begin position="5"/>
        <end position="21"/>
    </location>
</feature>
<proteinExistence type="predicted"/>
<feature type="domain" description="WLM" evidence="2">
    <location>
        <begin position="92"/>
        <end position="177"/>
    </location>
</feature>
<accession>A0A6C0LYK5</accession>
<evidence type="ECO:0000313" key="3">
    <source>
        <dbReference type="EMBL" id="QHU35115.1"/>
    </source>
</evidence>
<dbReference type="Pfam" id="PF08325">
    <property type="entry name" value="WLM"/>
    <property type="match status" value="1"/>
</dbReference>
<protein>
    <recommendedName>
        <fullName evidence="2">WLM domain-containing protein</fullName>
    </recommendedName>
</protein>
<reference evidence="3" key="1">
    <citation type="journal article" date="2020" name="Nature">
        <title>Giant virus diversity and host interactions through global metagenomics.</title>
        <authorList>
            <person name="Schulz F."/>
            <person name="Roux S."/>
            <person name="Paez-Espino D."/>
            <person name="Jungbluth S."/>
            <person name="Walsh D.A."/>
            <person name="Denef V.J."/>
            <person name="McMahon K.D."/>
            <person name="Konstantinidis K.T."/>
            <person name="Eloe-Fadrosh E.A."/>
            <person name="Kyrpides N.C."/>
            <person name="Woyke T."/>
        </authorList>
    </citation>
    <scope>NUCLEOTIDE SEQUENCE</scope>
    <source>
        <strain evidence="3">GVMAG-S-1017745-26</strain>
    </source>
</reference>